<proteinExistence type="predicted"/>
<evidence type="ECO:0000256" key="3">
    <source>
        <dbReference type="ARBA" id="ARBA00022679"/>
    </source>
</evidence>
<comment type="caution">
    <text evidence="10">The sequence shown here is derived from an EMBL/GenBank/DDBJ whole genome shotgun (WGS) entry which is preliminary data.</text>
</comment>
<dbReference type="EMBL" id="JAUIZM010000002">
    <property type="protein sequence ID" value="KAK1396304.1"/>
    <property type="molecule type" value="Genomic_DNA"/>
</dbReference>
<dbReference type="InterPro" id="IPR029063">
    <property type="entry name" value="SAM-dependent_MTases_sf"/>
</dbReference>
<dbReference type="Proteomes" id="UP001237642">
    <property type="component" value="Unassembled WGS sequence"/>
</dbReference>
<dbReference type="InterPro" id="IPR050390">
    <property type="entry name" value="C5-Methyltransferase"/>
</dbReference>
<comment type="subcellular location">
    <subcellularLocation>
        <location evidence="1">Nucleus</location>
    </subcellularLocation>
</comment>
<evidence type="ECO:0000256" key="2">
    <source>
        <dbReference type="ARBA" id="ARBA00022603"/>
    </source>
</evidence>
<evidence type="ECO:0000256" key="6">
    <source>
        <dbReference type="ARBA" id="ARBA00023125"/>
    </source>
</evidence>
<dbReference type="SUPFAM" id="SSF53335">
    <property type="entry name" value="S-adenosyl-L-methionine-dependent methyltransferases"/>
    <property type="match status" value="1"/>
</dbReference>
<reference evidence="10" key="2">
    <citation type="submission" date="2023-05" db="EMBL/GenBank/DDBJ databases">
        <authorList>
            <person name="Schelkunov M.I."/>
        </authorList>
    </citation>
    <scope>NUCLEOTIDE SEQUENCE</scope>
    <source>
        <strain evidence="10">Hsosn_3</strain>
        <tissue evidence="10">Leaf</tissue>
    </source>
</reference>
<sequence length="152" mass="17528">MARAPQRVWETINRFLYGIKPEFVDSVHFCAAARKRGYIHNLPIDDRENVLKQCRRYNFVGVGKNKVARLDHDMIEVIMGFPENHTSQVSKTTRYICLGNTIHMAYESFPFSGIGDVEVALRRLGLPLNFVVSVEKSDDYKIKWSRFSATKS</sequence>
<organism evidence="10 11">
    <name type="scientific">Heracleum sosnowskyi</name>
    <dbReference type="NCBI Taxonomy" id="360622"/>
    <lineage>
        <taxon>Eukaryota</taxon>
        <taxon>Viridiplantae</taxon>
        <taxon>Streptophyta</taxon>
        <taxon>Embryophyta</taxon>
        <taxon>Tracheophyta</taxon>
        <taxon>Spermatophyta</taxon>
        <taxon>Magnoliopsida</taxon>
        <taxon>eudicotyledons</taxon>
        <taxon>Gunneridae</taxon>
        <taxon>Pentapetalae</taxon>
        <taxon>asterids</taxon>
        <taxon>campanulids</taxon>
        <taxon>Apiales</taxon>
        <taxon>Apiaceae</taxon>
        <taxon>Apioideae</taxon>
        <taxon>apioid superclade</taxon>
        <taxon>Tordylieae</taxon>
        <taxon>Tordyliinae</taxon>
        <taxon>Heracleum</taxon>
    </lineage>
</organism>
<dbReference type="GO" id="GO:0003886">
    <property type="term" value="F:DNA (cytosine-5-)-methyltransferase activity"/>
    <property type="evidence" value="ECO:0007669"/>
    <property type="project" value="TreeGrafter"/>
</dbReference>
<dbReference type="AlphaFoldDB" id="A0AAD8N4J0"/>
<dbReference type="GO" id="GO:0032259">
    <property type="term" value="P:methylation"/>
    <property type="evidence" value="ECO:0007669"/>
    <property type="project" value="UniProtKB-KW"/>
</dbReference>
<dbReference type="PANTHER" id="PTHR23068">
    <property type="entry name" value="DNA CYTOSINE-5- -METHYLTRANSFERASE 3-RELATED"/>
    <property type="match status" value="1"/>
</dbReference>
<keyword evidence="3" id="KW-0808">Transferase</keyword>
<dbReference type="InterPro" id="IPR030380">
    <property type="entry name" value="SAM_MeTfrase_DRM"/>
</dbReference>
<accession>A0AAD8N4J0</accession>
<evidence type="ECO:0000313" key="10">
    <source>
        <dbReference type="EMBL" id="KAK1396304.1"/>
    </source>
</evidence>
<gene>
    <name evidence="9" type="ORF">POM88_006166</name>
    <name evidence="10" type="ORF">POM88_006167</name>
</gene>
<dbReference type="PANTHER" id="PTHR23068:SF25">
    <property type="entry name" value="DNA (CYTOSINE-5)-METHYLTRANSFERASE DRM2"/>
    <property type="match status" value="1"/>
</dbReference>
<dbReference type="EMBL" id="JAUIZM010000002">
    <property type="protein sequence ID" value="KAK1396303.1"/>
    <property type="molecule type" value="Genomic_DNA"/>
</dbReference>
<keyword evidence="6" id="KW-0238">DNA-binding</keyword>
<name>A0AAD8N4J0_9APIA</name>
<evidence type="ECO:0000256" key="1">
    <source>
        <dbReference type="ARBA" id="ARBA00004123"/>
    </source>
</evidence>
<evidence type="ECO:0000256" key="7">
    <source>
        <dbReference type="ARBA" id="ARBA00023242"/>
    </source>
</evidence>
<keyword evidence="2" id="KW-0489">Methyltransferase</keyword>
<keyword evidence="5" id="KW-0677">Repeat</keyword>
<reference evidence="10" key="1">
    <citation type="submission" date="2023-02" db="EMBL/GenBank/DDBJ databases">
        <title>Genome of toxic invasive species Heracleum sosnowskyi carries increased number of genes despite the absence of recent whole-genome duplications.</title>
        <authorList>
            <person name="Schelkunov M."/>
            <person name="Shtratnikova V."/>
            <person name="Makarenko M."/>
            <person name="Klepikova A."/>
            <person name="Omelchenko D."/>
            <person name="Novikova G."/>
            <person name="Obukhova E."/>
            <person name="Bogdanov V."/>
            <person name="Penin A."/>
            <person name="Logacheva M."/>
        </authorList>
    </citation>
    <scope>NUCLEOTIDE SEQUENCE</scope>
    <source>
        <strain evidence="10">Hsosn_3</strain>
        <tissue evidence="10">Leaf</tissue>
    </source>
</reference>
<keyword evidence="4" id="KW-0949">S-adenosyl-L-methionine</keyword>
<evidence type="ECO:0000256" key="5">
    <source>
        <dbReference type="ARBA" id="ARBA00022737"/>
    </source>
</evidence>
<keyword evidence="7" id="KW-0539">Nucleus</keyword>
<evidence type="ECO:0000313" key="9">
    <source>
        <dbReference type="EMBL" id="KAK1396303.1"/>
    </source>
</evidence>
<dbReference type="GO" id="GO:0003677">
    <property type="term" value="F:DNA binding"/>
    <property type="evidence" value="ECO:0007669"/>
    <property type="project" value="UniProtKB-KW"/>
</dbReference>
<evidence type="ECO:0000313" key="11">
    <source>
        <dbReference type="Proteomes" id="UP001237642"/>
    </source>
</evidence>
<dbReference type="GO" id="GO:0005634">
    <property type="term" value="C:nucleus"/>
    <property type="evidence" value="ECO:0007669"/>
    <property type="project" value="UniProtKB-SubCell"/>
</dbReference>
<keyword evidence="11" id="KW-1185">Reference proteome</keyword>
<feature type="domain" description="SAM-dependent MTase DRM-type" evidence="8">
    <location>
        <begin position="1"/>
        <end position="152"/>
    </location>
</feature>
<evidence type="ECO:0000259" key="8">
    <source>
        <dbReference type="PROSITE" id="PS51680"/>
    </source>
</evidence>
<protein>
    <recommendedName>
        <fullName evidence="8">SAM-dependent MTase DRM-type domain-containing protein</fullName>
    </recommendedName>
</protein>
<dbReference type="PROSITE" id="PS51680">
    <property type="entry name" value="SAM_MT_DRM"/>
    <property type="match status" value="1"/>
</dbReference>
<evidence type="ECO:0000256" key="4">
    <source>
        <dbReference type="ARBA" id="ARBA00022691"/>
    </source>
</evidence>